<evidence type="ECO:0000313" key="3">
    <source>
        <dbReference type="Proteomes" id="UP001066276"/>
    </source>
</evidence>
<evidence type="ECO:0000313" key="2">
    <source>
        <dbReference type="EMBL" id="KAJ1125272.1"/>
    </source>
</evidence>
<dbReference type="AlphaFoldDB" id="A0AAV7PCY4"/>
<accession>A0AAV7PCY4</accession>
<reference evidence="2" key="1">
    <citation type="journal article" date="2022" name="bioRxiv">
        <title>Sequencing and chromosome-scale assembly of the giantPleurodeles waltlgenome.</title>
        <authorList>
            <person name="Brown T."/>
            <person name="Elewa A."/>
            <person name="Iarovenko S."/>
            <person name="Subramanian E."/>
            <person name="Araus A.J."/>
            <person name="Petzold A."/>
            <person name="Susuki M."/>
            <person name="Suzuki K.-i.T."/>
            <person name="Hayashi T."/>
            <person name="Toyoda A."/>
            <person name="Oliveira C."/>
            <person name="Osipova E."/>
            <person name="Leigh N.D."/>
            <person name="Simon A."/>
            <person name="Yun M.H."/>
        </authorList>
    </citation>
    <scope>NUCLEOTIDE SEQUENCE</scope>
    <source>
        <strain evidence="2">20211129_DDA</strain>
        <tissue evidence="2">Liver</tissue>
    </source>
</reference>
<name>A0AAV7PCY4_PLEWA</name>
<proteinExistence type="predicted"/>
<dbReference type="EMBL" id="JANPWB010000011">
    <property type="protein sequence ID" value="KAJ1125272.1"/>
    <property type="molecule type" value="Genomic_DNA"/>
</dbReference>
<keyword evidence="3" id="KW-1185">Reference proteome</keyword>
<feature type="region of interest" description="Disordered" evidence="1">
    <location>
        <begin position="1"/>
        <end position="37"/>
    </location>
</feature>
<comment type="caution">
    <text evidence="2">The sequence shown here is derived from an EMBL/GenBank/DDBJ whole genome shotgun (WGS) entry which is preliminary data.</text>
</comment>
<feature type="compositionally biased region" description="Polar residues" evidence="1">
    <location>
        <begin position="103"/>
        <end position="117"/>
    </location>
</feature>
<evidence type="ECO:0000256" key="1">
    <source>
        <dbReference type="SAM" id="MobiDB-lite"/>
    </source>
</evidence>
<dbReference type="Proteomes" id="UP001066276">
    <property type="component" value="Chromosome 7"/>
</dbReference>
<feature type="region of interest" description="Disordered" evidence="1">
    <location>
        <begin position="75"/>
        <end position="126"/>
    </location>
</feature>
<sequence length="126" mass="13306">MQPVPVWPRKAGEQGDSGKSMLLKEAHRAGGQARRRPISQAVTLAPSGPPRAACQTQSYPARANADELGVQFDQAVRMDPVDEAESVQSGEDASSLRADKSAEQQSQSQLIPASTASVVKAVAPKK</sequence>
<protein>
    <submittedName>
        <fullName evidence="2">Uncharacterized protein</fullName>
    </submittedName>
</protein>
<gene>
    <name evidence="2" type="ORF">NDU88_003705</name>
</gene>
<organism evidence="2 3">
    <name type="scientific">Pleurodeles waltl</name>
    <name type="common">Iberian ribbed newt</name>
    <dbReference type="NCBI Taxonomy" id="8319"/>
    <lineage>
        <taxon>Eukaryota</taxon>
        <taxon>Metazoa</taxon>
        <taxon>Chordata</taxon>
        <taxon>Craniata</taxon>
        <taxon>Vertebrata</taxon>
        <taxon>Euteleostomi</taxon>
        <taxon>Amphibia</taxon>
        <taxon>Batrachia</taxon>
        <taxon>Caudata</taxon>
        <taxon>Salamandroidea</taxon>
        <taxon>Salamandridae</taxon>
        <taxon>Pleurodelinae</taxon>
        <taxon>Pleurodeles</taxon>
    </lineage>
</organism>